<dbReference type="EMBL" id="CP157947">
    <property type="protein sequence ID" value="XBS70148.1"/>
    <property type="molecule type" value="Genomic_DNA"/>
</dbReference>
<sequence>MDNVNRYYTECNLTLIQCHFENDNEIIFKKLNSISMRYFQLCKSDMAYYSYEIDELFSKIQNGDKIEDKNTQELDEVCEALSQKEDYALELLTSYQTLVEESPALKCFPWNGHTIDYATLCRNLKEEMVVKKVRAQVFDQLGELFTCALLPDVDKAAIYRASMRFLDALTLCLYSEKVFAARASVEALGDILGFNVADMPLLTDFCDGACLRMHLLPLLEKGYHVYFHNNDFLEADEISYLRILKGAFAEIAAVVEHYYGTLDYAQERGIHVPTPFFSIAI</sequence>
<evidence type="ECO:0008006" key="2">
    <source>
        <dbReference type="Google" id="ProtNLM"/>
    </source>
</evidence>
<protein>
    <recommendedName>
        <fullName evidence="2">CYRIA/CYRIB Rac1 binding domain-containing protein</fullName>
    </recommendedName>
</protein>
<name>A0AAU7QAP8_9GAMM</name>
<dbReference type="AlphaFoldDB" id="A0AAU7QAP8"/>
<accession>A0AAU7QAP8</accession>
<reference evidence="1" key="1">
    <citation type="submission" date="2024-06" db="EMBL/GenBank/DDBJ databases">
        <authorList>
            <person name="Coelho C."/>
            <person name="Bento M."/>
            <person name="Garcia E."/>
            <person name="Camelo A."/>
            <person name="Brandao I."/>
            <person name="Espirito Santo C."/>
            <person name="Trovao J."/>
            <person name="Verissimo A."/>
            <person name="Costa J."/>
            <person name="Tiago I."/>
        </authorList>
    </citation>
    <scope>NUCLEOTIDE SEQUENCE</scope>
    <source>
        <strain evidence="1">KWT182</strain>
    </source>
</reference>
<evidence type="ECO:0000313" key="1">
    <source>
        <dbReference type="EMBL" id="XBS70148.1"/>
    </source>
</evidence>
<organism evidence="1">
    <name type="scientific">Acerihabitans sp. KWT182</name>
    <dbReference type="NCBI Taxonomy" id="3157919"/>
    <lineage>
        <taxon>Bacteria</taxon>
        <taxon>Pseudomonadati</taxon>
        <taxon>Pseudomonadota</taxon>
        <taxon>Gammaproteobacteria</taxon>
        <taxon>Enterobacterales</taxon>
        <taxon>Pectobacteriaceae</taxon>
        <taxon>Acerihabitans</taxon>
    </lineage>
</organism>
<proteinExistence type="predicted"/>
<gene>
    <name evidence="1" type="ORF">ABK905_02315</name>
</gene>